<name>A0A3P3U921_9BACL</name>
<feature type="transmembrane region" description="Helical" evidence="1">
    <location>
        <begin position="7"/>
        <end position="27"/>
    </location>
</feature>
<keyword evidence="3" id="KW-1185">Reference proteome</keyword>
<accession>A0A3P3U921</accession>
<dbReference type="EMBL" id="RRCN01000001">
    <property type="protein sequence ID" value="RRJ66059.1"/>
    <property type="molecule type" value="Genomic_DNA"/>
</dbReference>
<dbReference type="Proteomes" id="UP000267017">
    <property type="component" value="Unassembled WGS sequence"/>
</dbReference>
<keyword evidence="1" id="KW-0812">Transmembrane</keyword>
<organism evidence="2 3">
    <name type="scientific">Paenibacillus oralis</name>
    <dbReference type="NCBI Taxonomy" id="2490856"/>
    <lineage>
        <taxon>Bacteria</taxon>
        <taxon>Bacillati</taxon>
        <taxon>Bacillota</taxon>
        <taxon>Bacilli</taxon>
        <taxon>Bacillales</taxon>
        <taxon>Paenibacillaceae</taxon>
        <taxon>Paenibacillus</taxon>
    </lineage>
</organism>
<feature type="transmembrane region" description="Helical" evidence="1">
    <location>
        <begin position="134"/>
        <end position="155"/>
    </location>
</feature>
<protein>
    <submittedName>
        <fullName evidence="2">DUF4386 domain-containing protein</fullName>
    </submittedName>
</protein>
<feature type="transmembrane region" description="Helical" evidence="1">
    <location>
        <begin position="194"/>
        <end position="215"/>
    </location>
</feature>
<keyword evidence="1" id="KW-0472">Membrane</keyword>
<feature type="transmembrane region" description="Helical" evidence="1">
    <location>
        <begin position="83"/>
        <end position="104"/>
    </location>
</feature>
<dbReference type="OrthoDB" id="1176146at2"/>
<sequence length="223" mass="24695">MQTNRKTAVYLGLLLIFSFVFGIVSSVPALERSDYLVKLSEIEMQVLVATFFQAAMAVVYVTITVLLYPIIKKYNKSLAVGYFGFRMIGSGFLFAGIGSLLLLLGLSQSSAAAGQADSSYFEVIAELLRQGRDILNHIGMILPWSIGGLILYYGLYKIRPIPRWFSIWGMIGSTLTLLATLLLMLNIIKLASPVYFILNAPIAICEMFLAVLLIFKGFNQIKV</sequence>
<evidence type="ECO:0000313" key="2">
    <source>
        <dbReference type="EMBL" id="RRJ66059.1"/>
    </source>
</evidence>
<dbReference type="RefSeq" id="WP_128633856.1">
    <property type="nucleotide sequence ID" value="NZ_RRCN01000001.1"/>
</dbReference>
<gene>
    <name evidence="2" type="ORF">EHV15_26440</name>
</gene>
<feature type="transmembrane region" description="Helical" evidence="1">
    <location>
        <begin position="167"/>
        <end position="188"/>
    </location>
</feature>
<evidence type="ECO:0000256" key="1">
    <source>
        <dbReference type="SAM" id="Phobius"/>
    </source>
</evidence>
<evidence type="ECO:0000313" key="3">
    <source>
        <dbReference type="Proteomes" id="UP000267017"/>
    </source>
</evidence>
<proteinExistence type="predicted"/>
<dbReference type="Pfam" id="PF14329">
    <property type="entry name" value="DUF4386"/>
    <property type="match status" value="1"/>
</dbReference>
<dbReference type="InterPro" id="IPR025495">
    <property type="entry name" value="DUF4386"/>
</dbReference>
<dbReference type="AlphaFoldDB" id="A0A3P3U921"/>
<keyword evidence="1" id="KW-1133">Transmembrane helix</keyword>
<reference evidence="2 3" key="1">
    <citation type="submission" date="2018-11" db="EMBL/GenBank/DDBJ databases">
        <title>Genome sequencing of Paenibacillus sp. KCOM 3021 (= ChDC PVNT-B20).</title>
        <authorList>
            <person name="Kook J.-K."/>
            <person name="Park S.-N."/>
            <person name="Lim Y.K."/>
        </authorList>
    </citation>
    <scope>NUCLEOTIDE SEQUENCE [LARGE SCALE GENOMIC DNA]</scope>
    <source>
        <strain evidence="2 3">KCOM 3021</strain>
    </source>
</reference>
<feature type="transmembrane region" description="Helical" evidence="1">
    <location>
        <begin position="47"/>
        <end position="71"/>
    </location>
</feature>
<comment type="caution">
    <text evidence="2">The sequence shown here is derived from an EMBL/GenBank/DDBJ whole genome shotgun (WGS) entry which is preliminary data.</text>
</comment>